<dbReference type="Pfam" id="PF01168">
    <property type="entry name" value="Ala_racemase_N"/>
    <property type="match status" value="1"/>
</dbReference>
<dbReference type="EMBL" id="CP118606">
    <property type="protein sequence ID" value="WEF22542.1"/>
    <property type="molecule type" value="Genomic_DNA"/>
</dbReference>
<dbReference type="SMART" id="SM01005">
    <property type="entry name" value="Ala_racemase_C"/>
    <property type="match status" value="1"/>
</dbReference>
<dbReference type="GO" id="GO:0030632">
    <property type="term" value="P:D-alanine biosynthetic process"/>
    <property type="evidence" value="ECO:0007669"/>
    <property type="project" value="TreeGrafter"/>
</dbReference>
<dbReference type="InterPro" id="IPR020622">
    <property type="entry name" value="Ala_racemase_pyridoxalP-BS"/>
</dbReference>
<dbReference type="SUPFAM" id="SSF51419">
    <property type="entry name" value="PLP-binding barrel"/>
    <property type="match status" value="1"/>
</dbReference>
<dbReference type="Gene3D" id="2.40.37.10">
    <property type="entry name" value="Lyase, Ornithine Decarboxylase, Chain A, domain 1"/>
    <property type="match status" value="2"/>
</dbReference>
<dbReference type="GO" id="GO:0008784">
    <property type="term" value="F:alanine racemase activity"/>
    <property type="evidence" value="ECO:0007669"/>
    <property type="project" value="UniProtKB-EC"/>
</dbReference>
<reference evidence="6" key="1">
    <citation type="submission" date="2023-02" db="EMBL/GenBank/DDBJ databases">
        <title>Genome sequence of Microbacterium liquefaciens B1075.</title>
        <authorList>
            <person name="Cao J."/>
            <person name="Li X."/>
        </authorList>
    </citation>
    <scope>NUCLEOTIDE SEQUENCE</scope>
    <source>
        <strain evidence="6">B1075</strain>
    </source>
</reference>
<dbReference type="RefSeq" id="WP_275093744.1">
    <property type="nucleotide sequence ID" value="NZ_CP118606.1"/>
</dbReference>
<feature type="domain" description="Alanine racemase C-terminal" evidence="5">
    <location>
        <begin position="240"/>
        <end position="345"/>
    </location>
</feature>
<dbReference type="GO" id="GO:0030170">
    <property type="term" value="F:pyridoxal phosphate binding"/>
    <property type="evidence" value="ECO:0007669"/>
    <property type="project" value="TreeGrafter"/>
</dbReference>
<comment type="cofactor">
    <cofactor evidence="1 4">
        <name>pyridoxal 5'-phosphate</name>
        <dbReference type="ChEBI" id="CHEBI:597326"/>
    </cofactor>
</comment>
<name>A0AAJ5VE75_MICMQ</name>
<proteinExistence type="predicted"/>
<dbReference type="AlphaFoldDB" id="A0AAJ5VE75"/>
<keyword evidence="3 6" id="KW-0413">Isomerase</keyword>
<accession>A0AAJ5VE75</accession>
<dbReference type="PRINTS" id="PR00992">
    <property type="entry name" value="ALARACEMASE"/>
</dbReference>
<evidence type="ECO:0000256" key="3">
    <source>
        <dbReference type="ARBA" id="ARBA00023235"/>
    </source>
</evidence>
<evidence type="ECO:0000313" key="7">
    <source>
        <dbReference type="Proteomes" id="UP001214756"/>
    </source>
</evidence>
<dbReference type="InterPro" id="IPR029066">
    <property type="entry name" value="PLP-binding_barrel"/>
</dbReference>
<gene>
    <name evidence="6" type="ORF">PWF71_07680</name>
</gene>
<protein>
    <submittedName>
        <fullName evidence="6">Alanine racemase</fullName>
        <ecNumber evidence="6">5.1.1.1</ecNumber>
    </submittedName>
</protein>
<dbReference type="EC" id="5.1.1.1" evidence="6"/>
<evidence type="ECO:0000256" key="4">
    <source>
        <dbReference type="PIRSR" id="PIRSR600821-50"/>
    </source>
</evidence>
<dbReference type="Gene3D" id="3.20.20.10">
    <property type="entry name" value="Alanine racemase"/>
    <property type="match status" value="1"/>
</dbReference>
<dbReference type="Proteomes" id="UP001214756">
    <property type="component" value="Chromosome"/>
</dbReference>
<evidence type="ECO:0000313" key="6">
    <source>
        <dbReference type="EMBL" id="WEF22542.1"/>
    </source>
</evidence>
<dbReference type="InterPro" id="IPR009006">
    <property type="entry name" value="Ala_racemase/Decarboxylase_C"/>
</dbReference>
<dbReference type="InterPro" id="IPR011079">
    <property type="entry name" value="Ala_racemase_C"/>
</dbReference>
<dbReference type="SUPFAM" id="SSF50621">
    <property type="entry name" value="Alanine racemase C-terminal domain-like"/>
    <property type="match status" value="1"/>
</dbReference>
<dbReference type="PROSITE" id="PS00395">
    <property type="entry name" value="ALANINE_RACEMASE"/>
    <property type="match status" value="1"/>
</dbReference>
<dbReference type="GO" id="GO:0005829">
    <property type="term" value="C:cytosol"/>
    <property type="evidence" value="ECO:0007669"/>
    <property type="project" value="TreeGrafter"/>
</dbReference>
<dbReference type="InterPro" id="IPR000821">
    <property type="entry name" value="Ala_racemase"/>
</dbReference>
<dbReference type="PANTHER" id="PTHR30511:SF0">
    <property type="entry name" value="ALANINE RACEMASE, CATABOLIC-RELATED"/>
    <property type="match status" value="1"/>
</dbReference>
<keyword evidence="2 4" id="KW-0663">Pyridoxal phosphate</keyword>
<dbReference type="InterPro" id="IPR001608">
    <property type="entry name" value="Ala_racemase_N"/>
</dbReference>
<dbReference type="PANTHER" id="PTHR30511">
    <property type="entry name" value="ALANINE RACEMASE"/>
    <property type="match status" value="1"/>
</dbReference>
<evidence type="ECO:0000256" key="2">
    <source>
        <dbReference type="ARBA" id="ARBA00022898"/>
    </source>
</evidence>
<dbReference type="Pfam" id="PF00842">
    <property type="entry name" value="Ala_racemase_C"/>
    <property type="match status" value="1"/>
</dbReference>
<feature type="modified residue" description="N6-(pyridoxal phosphate)lysine" evidence="4">
    <location>
        <position position="34"/>
    </location>
</feature>
<sequence length="346" mass="36781">MSRPELRLSSSAFRANIDAVRARVAPSTLMLVLKDDAYGHGLSWAVDAAVHAGIEWFGSYDIRTGLSVRRIAGGDARIFAWVTSTDEEIDHALMQRIDLGVGTLDYLRRIIARAEALGRSARVHLKIDTGLHRNGILPEDWAVAVAEAREAEHAGLLEFAGVWSHIAEASDADDDIAHEAFLDAVRVVRESGANPTALHLTASAASWWRPELRGTVSRIGAFCYGIRSAEGPELDGIRPAASLVATVVDLDGDRVSIGIGSFDGLPSTLSGSRVGTPGGARTLVSVGHTASVVEGWPGARVGDEIVVFGAGERGGTSATTLAERIDTVGEEILTRLTPRVRRVVAD</sequence>
<evidence type="ECO:0000259" key="5">
    <source>
        <dbReference type="SMART" id="SM01005"/>
    </source>
</evidence>
<organism evidence="6 7">
    <name type="scientific">Microbacterium maritypicum</name>
    <name type="common">Microbacterium liquefaciens</name>
    <dbReference type="NCBI Taxonomy" id="33918"/>
    <lineage>
        <taxon>Bacteria</taxon>
        <taxon>Bacillati</taxon>
        <taxon>Actinomycetota</taxon>
        <taxon>Actinomycetes</taxon>
        <taxon>Micrococcales</taxon>
        <taxon>Microbacteriaceae</taxon>
        <taxon>Microbacterium</taxon>
    </lineage>
</organism>
<evidence type="ECO:0000256" key="1">
    <source>
        <dbReference type="ARBA" id="ARBA00001933"/>
    </source>
</evidence>